<dbReference type="GO" id="GO:0005525">
    <property type="term" value="F:GTP binding"/>
    <property type="evidence" value="ECO:0007669"/>
    <property type="project" value="InterPro"/>
</dbReference>
<dbReference type="SUPFAM" id="SSF52540">
    <property type="entry name" value="P-loop containing nucleoside triphosphate hydrolases"/>
    <property type="match status" value="1"/>
</dbReference>
<dbReference type="Proteomes" id="UP000694845">
    <property type="component" value="Unplaced"/>
</dbReference>
<dbReference type="OrthoDB" id="63533at2759"/>
<dbReference type="InterPro" id="IPR027417">
    <property type="entry name" value="P-loop_NTPase"/>
</dbReference>
<dbReference type="PROSITE" id="PS51421">
    <property type="entry name" value="RAS"/>
    <property type="match status" value="1"/>
</dbReference>
<dbReference type="SMART" id="SM00174">
    <property type="entry name" value="RHO"/>
    <property type="match status" value="1"/>
</dbReference>
<dbReference type="GO" id="GO:0003924">
    <property type="term" value="F:GTPase activity"/>
    <property type="evidence" value="ECO:0007669"/>
    <property type="project" value="InterPro"/>
</dbReference>
<dbReference type="PROSITE" id="PS51417">
    <property type="entry name" value="ARF"/>
    <property type="match status" value="1"/>
</dbReference>
<evidence type="ECO:0000256" key="3">
    <source>
        <dbReference type="SAM" id="MobiDB-lite"/>
    </source>
</evidence>
<reference evidence="5" key="1">
    <citation type="submission" date="2025-08" db="UniProtKB">
        <authorList>
            <consortium name="RefSeq"/>
        </authorList>
    </citation>
    <scope>IDENTIFICATION</scope>
</reference>
<evidence type="ECO:0000313" key="5">
    <source>
        <dbReference type="RefSeq" id="XP_022104296.1"/>
    </source>
</evidence>
<dbReference type="CDD" id="cd00154">
    <property type="entry name" value="Rab"/>
    <property type="match status" value="1"/>
</dbReference>
<feature type="region of interest" description="Disordered" evidence="3">
    <location>
        <begin position="215"/>
        <end position="234"/>
    </location>
</feature>
<gene>
    <name evidence="5" type="primary">LOC110986607</name>
</gene>
<dbReference type="PANTHER" id="PTHR47978">
    <property type="match status" value="1"/>
</dbReference>
<dbReference type="PRINTS" id="PR00449">
    <property type="entry name" value="RASTRNSFRMNG"/>
</dbReference>
<keyword evidence="2" id="KW-0547">Nucleotide-binding</keyword>
<protein>
    <submittedName>
        <fullName evidence="5">Ras-related protein Rab-22A-like</fullName>
    </submittedName>
</protein>
<keyword evidence="4" id="KW-1185">Reference proteome</keyword>
<dbReference type="Pfam" id="PF00071">
    <property type="entry name" value="Ras"/>
    <property type="match status" value="1"/>
</dbReference>
<comment type="similarity">
    <text evidence="1">Belongs to the small GTPase superfamily. Rab family.</text>
</comment>
<dbReference type="PROSITE" id="PS51419">
    <property type="entry name" value="RAB"/>
    <property type="match status" value="1"/>
</dbReference>
<dbReference type="PROSITE" id="PS51420">
    <property type="entry name" value="RHO"/>
    <property type="match status" value="1"/>
</dbReference>
<dbReference type="InterPro" id="IPR005225">
    <property type="entry name" value="Small_GTP-bd"/>
</dbReference>
<dbReference type="RefSeq" id="XP_022104296.1">
    <property type="nucleotide sequence ID" value="XM_022248604.1"/>
</dbReference>
<evidence type="ECO:0000256" key="2">
    <source>
        <dbReference type="ARBA" id="ARBA00022741"/>
    </source>
</evidence>
<proteinExistence type="inferred from homology"/>
<dbReference type="NCBIfam" id="TIGR00231">
    <property type="entry name" value="small_GTP"/>
    <property type="match status" value="1"/>
</dbReference>
<dbReference type="Gene3D" id="3.40.50.300">
    <property type="entry name" value="P-loop containing nucleotide triphosphate hydrolases"/>
    <property type="match status" value="1"/>
</dbReference>
<dbReference type="SMART" id="SM00177">
    <property type="entry name" value="ARF"/>
    <property type="match status" value="1"/>
</dbReference>
<accession>A0A8B7ZLS9</accession>
<dbReference type="FunFam" id="3.40.50.300:FF:000808">
    <property type="entry name" value="Small GTP-binding protein, putative"/>
    <property type="match status" value="1"/>
</dbReference>
<evidence type="ECO:0000256" key="1">
    <source>
        <dbReference type="ARBA" id="ARBA00006270"/>
    </source>
</evidence>
<name>A0A8B7ZLS9_ACAPL</name>
<dbReference type="AlphaFoldDB" id="A0A8B7ZLS9"/>
<dbReference type="SMART" id="SM00175">
    <property type="entry name" value="RAB"/>
    <property type="match status" value="1"/>
</dbReference>
<dbReference type="InterPro" id="IPR001806">
    <property type="entry name" value="Small_GTPase"/>
</dbReference>
<dbReference type="KEGG" id="aplc:110986607"/>
<dbReference type="SMART" id="SM00176">
    <property type="entry name" value="RAN"/>
    <property type="match status" value="1"/>
</dbReference>
<sequence>MAAALNPRMKALEAKVVILGKEGVGKTSLVVRYVGKIFSKNVSPTVGASFFTFKMTVDNHRVKLMVWDTAGQERFRSMAPMYYRKANAAFLVYDITQYNTFENVKTWVEELKTATESPMVLCVLGNKCDLKDQRKVQSDEALMYAASIGALFFETSALTNEGVQEAFLRLSLALISLSKSAPNCGLVTKDYDSRRKSEDFLSFPPSLVLLKEQIKGEEEEREGEEKDKTIGKCC</sequence>
<dbReference type="SMART" id="SM00173">
    <property type="entry name" value="RAS"/>
    <property type="match status" value="1"/>
</dbReference>
<dbReference type="OMA" id="KWVNEVE"/>
<organism evidence="4 5">
    <name type="scientific">Acanthaster planci</name>
    <name type="common">Crown-of-thorns starfish</name>
    <dbReference type="NCBI Taxonomy" id="133434"/>
    <lineage>
        <taxon>Eukaryota</taxon>
        <taxon>Metazoa</taxon>
        <taxon>Echinodermata</taxon>
        <taxon>Eleutherozoa</taxon>
        <taxon>Asterozoa</taxon>
        <taxon>Asteroidea</taxon>
        <taxon>Valvatacea</taxon>
        <taxon>Valvatida</taxon>
        <taxon>Acanthasteridae</taxon>
        <taxon>Acanthaster</taxon>
    </lineage>
</organism>
<evidence type="ECO:0000313" key="4">
    <source>
        <dbReference type="Proteomes" id="UP000694845"/>
    </source>
</evidence>
<dbReference type="GeneID" id="110986607"/>